<dbReference type="PROSITE" id="PS00061">
    <property type="entry name" value="ADH_SHORT"/>
    <property type="match status" value="1"/>
</dbReference>
<evidence type="ECO:0000256" key="1">
    <source>
        <dbReference type="ARBA" id="ARBA00006484"/>
    </source>
</evidence>
<keyword evidence="3" id="KW-1185">Reference proteome</keyword>
<dbReference type="OrthoDB" id="286404at2"/>
<dbReference type="PANTHER" id="PTHR42879">
    <property type="entry name" value="3-OXOACYL-(ACYL-CARRIER-PROTEIN) REDUCTASE"/>
    <property type="match status" value="1"/>
</dbReference>
<proteinExistence type="inferred from homology"/>
<dbReference type="CDD" id="cd05233">
    <property type="entry name" value="SDR_c"/>
    <property type="match status" value="1"/>
</dbReference>
<evidence type="ECO:0000313" key="3">
    <source>
        <dbReference type="Proteomes" id="UP000199393"/>
    </source>
</evidence>
<dbReference type="InterPro" id="IPR002347">
    <property type="entry name" value="SDR_fam"/>
</dbReference>
<dbReference type="InterPro" id="IPR036291">
    <property type="entry name" value="NAD(P)-bd_dom_sf"/>
</dbReference>
<dbReference type="AlphaFoldDB" id="A0A1C3MWJ3"/>
<dbReference type="PRINTS" id="PR00081">
    <property type="entry name" value="GDHRDH"/>
</dbReference>
<accession>A0A1C3MWJ3</accession>
<dbReference type="PRINTS" id="PR00080">
    <property type="entry name" value="SDRFAMILY"/>
</dbReference>
<dbReference type="InterPro" id="IPR050259">
    <property type="entry name" value="SDR"/>
</dbReference>
<name>A0A1C3MWJ3_9ACTN</name>
<dbReference type="PATRIC" id="fig|307121.4.peg.133"/>
<dbReference type="PANTHER" id="PTHR42879:SF2">
    <property type="entry name" value="3-OXOACYL-[ACYL-CARRIER-PROTEIN] REDUCTASE FABG"/>
    <property type="match status" value="1"/>
</dbReference>
<dbReference type="RefSeq" id="WP_157741482.1">
    <property type="nucleotide sequence ID" value="NZ_JBHRWG010000002.1"/>
</dbReference>
<dbReference type="EMBL" id="LT598496">
    <property type="protein sequence ID" value="SBV24693.1"/>
    <property type="molecule type" value="Genomic_DNA"/>
</dbReference>
<dbReference type="Pfam" id="PF13561">
    <property type="entry name" value="adh_short_C2"/>
    <property type="match status" value="1"/>
</dbReference>
<comment type="similarity">
    <text evidence="1">Belongs to the short-chain dehydrogenases/reductases (SDR) family.</text>
</comment>
<evidence type="ECO:0000313" key="2">
    <source>
        <dbReference type="EMBL" id="SBV24693.1"/>
    </source>
</evidence>
<sequence length="251" mass="26168">MDLGLTGRTVIVTGATGGLGGPIARRFAAEGADVVLTYHRAADIAGKLAADLGGRTMVARYELGDTGSARDLVDTVLAWSGRIDVLVNNGVRWGVSEPDAGSRFEDVPDDTWLRVLRDNIEGALALSRLVVAHMRQRRWGRLVHVSSSIATNGMAGGEYYGAAKAALHGFSRSAAFSLGRSGDILSNVVSPGLTRTTTNGHIVDSVPESYTDVIPLGRLLDADEITAPITFLASAANTGITGQVIAVDGGV</sequence>
<dbReference type="GO" id="GO:0032787">
    <property type="term" value="P:monocarboxylic acid metabolic process"/>
    <property type="evidence" value="ECO:0007669"/>
    <property type="project" value="UniProtKB-ARBA"/>
</dbReference>
<organism evidence="2 3">
    <name type="scientific">Micromonospora krabiensis</name>
    <dbReference type="NCBI Taxonomy" id="307121"/>
    <lineage>
        <taxon>Bacteria</taxon>
        <taxon>Bacillati</taxon>
        <taxon>Actinomycetota</taxon>
        <taxon>Actinomycetes</taxon>
        <taxon>Micromonosporales</taxon>
        <taxon>Micromonosporaceae</taxon>
        <taxon>Micromonospora</taxon>
    </lineage>
</organism>
<reference evidence="3" key="1">
    <citation type="submission" date="2016-06" db="EMBL/GenBank/DDBJ databases">
        <authorList>
            <person name="Varghese N."/>
        </authorList>
    </citation>
    <scope>NUCLEOTIDE SEQUENCE [LARGE SCALE GENOMIC DNA]</scope>
    <source>
        <strain evidence="3">DSM 45344</strain>
    </source>
</reference>
<dbReference type="InterPro" id="IPR020904">
    <property type="entry name" value="Sc_DH/Rdtase_CS"/>
</dbReference>
<dbReference type="Gene3D" id="3.40.50.720">
    <property type="entry name" value="NAD(P)-binding Rossmann-like Domain"/>
    <property type="match status" value="1"/>
</dbReference>
<gene>
    <name evidence="2" type="ORF">GA0070620_0126</name>
</gene>
<dbReference type="STRING" id="307121.GA0070620_0126"/>
<dbReference type="Proteomes" id="UP000199393">
    <property type="component" value="Chromosome I"/>
</dbReference>
<dbReference type="SUPFAM" id="SSF51735">
    <property type="entry name" value="NAD(P)-binding Rossmann-fold domains"/>
    <property type="match status" value="1"/>
</dbReference>
<protein>
    <submittedName>
        <fullName evidence="2">3-oxoacyl-[acyl-carrier protein] reductase</fullName>
    </submittedName>
</protein>